<reference evidence="7 8" key="2">
    <citation type="journal article" date="2022" name="Mar. Drugs">
        <title>Bioassay-Guided Fractionation Leads to the Detection of Cholic Acid Generated by the Rare Thalassomonas sp.</title>
        <authorList>
            <person name="Pheiffer F."/>
            <person name="Schneider Y.K."/>
            <person name="Hansen E.H."/>
            <person name="Andersen J.H."/>
            <person name="Isaksson J."/>
            <person name="Busche T."/>
            <person name="R C."/>
            <person name="Kalinowski J."/>
            <person name="Zyl L.V."/>
            <person name="Trindade M."/>
        </authorList>
    </citation>
    <scope>NUCLEOTIDE SEQUENCE [LARGE SCALE GENOMIC DNA]</scope>
    <source>
        <strain evidence="7 8">A5K-106</strain>
    </source>
</reference>
<dbReference type="InterPro" id="IPR009100">
    <property type="entry name" value="AcylCoA_DH/oxidase_NM_dom_sf"/>
</dbReference>
<dbReference type="Pfam" id="PF03241">
    <property type="entry name" value="HpaB"/>
    <property type="match status" value="1"/>
</dbReference>
<evidence type="ECO:0000256" key="3">
    <source>
        <dbReference type="ARBA" id="ARBA00023002"/>
    </source>
</evidence>
<dbReference type="PANTHER" id="PTHR36117">
    <property type="entry name" value="4-HYDROXYPHENYLACETATE 3-MONOOXYGENASE-RELATED"/>
    <property type="match status" value="1"/>
</dbReference>
<dbReference type="KEGG" id="tact:SG35_031470"/>
<feature type="domain" description="HpaB/PvcC/4-BUDH N-terminal" evidence="6">
    <location>
        <begin position="5"/>
        <end position="263"/>
    </location>
</feature>
<dbReference type="EMBL" id="CP059736">
    <property type="protein sequence ID" value="WDE02275.1"/>
    <property type="molecule type" value="Genomic_DNA"/>
</dbReference>
<evidence type="ECO:0008006" key="9">
    <source>
        <dbReference type="Google" id="ProtNLM"/>
    </source>
</evidence>
<dbReference type="AlphaFoldDB" id="A0AAE9YW47"/>
<evidence type="ECO:0000256" key="2">
    <source>
        <dbReference type="ARBA" id="ARBA00022827"/>
    </source>
</evidence>
<gene>
    <name evidence="7" type="ORF">SG35_031470</name>
</gene>
<feature type="binding site" evidence="4">
    <location>
        <begin position="144"/>
        <end position="147"/>
    </location>
    <ligand>
        <name>FAD</name>
        <dbReference type="ChEBI" id="CHEBI:57692"/>
    </ligand>
</feature>
<evidence type="ECO:0000256" key="4">
    <source>
        <dbReference type="PIRSR" id="PIRSR000331-2"/>
    </source>
</evidence>
<keyword evidence="2 4" id="KW-0274">FAD</keyword>
<evidence type="ECO:0000259" key="6">
    <source>
        <dbReference type="Pfam" id="PF11794"/>
    </source>
</evidence>
<dbReference type="PIRSF" id="PIRSF000331">
    <property type="entry name" value="HpaA_HpaB"/>
    <property type="match status" value="1"/>
</dbReference>
<dbReference type="GO" id="GO:0016627">
    <property type="term" value="F:oxidoreductase activity, acting on the CH-CH group of donors"/>
    <property type="evidence" value="ECO:0007669"/>
    <property type="project" value="InterPro"/>
</dbReference>
<name>A0AAE9YW47_9GAMM</name>
<keyword evidence="8" id="KW-1185">Reference proteome</keyword>
<dbReference type="SUPFAM" id="SSF56645">
    <property type="entry name" value="Acyl-CoA dehydrogenase NM domain-like"/>
    <property type="match status" value="1"/>
</dbReference>
<proteinExistence type="predicted"/>
<reference evidence="7 8" key="1">
    <citation type="journal article" date="2015" name="Genome Announc.">
        <title>Draft Genome Sequences of Marine Isolates of Thalassomonas viridans and Thalassomonas actiniarum.</title>
        <authorList>
            <person name="Olonade I."/>
            <person name="van Zyl L.J."/>
            <person name="Trindade M."/>
        </authorList>
    </citation>
    <scope>NUCLEOTIDE SEQUENCE [LARGE SCALE GENOMIC DNA]</scope>
    <source>
        <strain evidence="7 8">A5K-106</strain>
    </source>
</reference>
<dbReference type="InterPro" id="IPR024674">
    <property type="entry name" value="HpaB/PvcC/4-BUDH_N"/>
</dbReference>
<dbReference type="InterPro" id="IPR046373">
    <property type="entry name" value="Acyl-CoA_Oxase/DH_mid-dom_sf"/>
</dbReference>
<dbReference type="PANTHER" id="PTHR36117:SF3">
    <property type="entry name" value="4-HYDROXYPHENYLACETATE 3-MONOOXYGENASE-RELATED"/>
    <property type="match status" value="1"/>
</dbReference>
<keyword evidence="1" id="KW-0285">Flavoprotein</keyword>
<evidence type="ECO:0000313" key="7">
    <source>
        <dbReference type="EMBL" id="WDE02275.1"/>
    </source>
</evidence>
<protein>
    <recommendedName>
        <fullName evidence="9">4-hydroxyphenylacetate 3-monooxygenase</fullName>
    </recommendedName>
</protein>
<dbReference type="SUPFAM" id="SSF47203">
    <property type="entry name" value="Acyl-CoA dehydrogenase C-terminal domain-like"/>
    <property type="match status" value="1"/>
</dbReference>
<dbReference type="InterPro" id="IPR004925">
    <property type="entry name" value="HpaB/PvcC/4-BUDH"/>
</dbReference>
<sequence>MLKSGEQYLSGLRDGRTVYIGNEKVEDVSQHDAFRHGARTIADIYDKKRADAGLSYTENGEAFSTYYKMAQTREELEFRTSAHRTLASYHHGLMGRSLDYVSSFITGMATAPQMFGPYADNISRYYDFLRQKDIFLAHAVVPPQTSRDPEFYQRPNISSPSCQVVAERDDGVIVRGMKMLATGAILADEIWVGNIIPLAPEHKAEAITFSLPCNTPGLSMWARRPYENTVKHHWDAPLSTKFDETDSVLIFDDVFIPWDRVFVHNDPQLARAIYINTPAHVYGNHQSNVRVQSKLGFILGLAERLVSANNLEEIPVIRETLGRLVGQEAALSAMIAGQIQAGESWANGYMGYNRRMMYAALNWSVEHYSKFIAELRTLLGGGAFNLPADHSIFQDPQMSALFNNYWTTPSIDAGERLKLVRLIWDLVGSEFAGRQLQYEQFFAGASMILAGHNFREAPWQEFRGVIDQLISEQPVPDAASTVNNAQAV</sequence>
<feature type="binding site" evidence="4">
    <location>
        <begin position="138"/>
        <end position="140"/>
    </location>
    <ligand>
        <name>FAD</name>
        <dbReference type="ChEBI" id="CHEBI:57692"/>
    </ligand>
</feature>
<organism evidence="7 8">
    <name type="scientific">Thalassomonas actiniarum</name>
    <dbReference type="NCBI Taxonomy" id="485447"/>
    <lineage>
        <taxon>Bacteria</taxon>
        <taxon>Pseudomonadati</taxon>
        <taxon>Pseudomonadota</taxon>
        <taxon>Gammaproteobacteria</taxon>
        <taxon>Alteromonadales</taxon>
        <taxon>Colwelliaceae</taxon>
        <taxon>Thalassomonas</taxon>
    </lineage>
</organism>
<evidence type="ECO:0000259" key="5">
    <source>
        <dbReference type="Pfam" id="PF03241"/>
    </source>
</evidence>
<dbReference type="RefSeq" id="WP_044831212.1">
    <property type="nucleotide sequence ID" value="NZ_CP059736.1"/>
</dbReference>
<evidence type="ECO:0000256" key="1">
    <source>
        <dbReference type="ARBA" id="ARBA00022630"/>
    </source>
</evidence>
<evidence type="ECO:0000313" key="8">
    <source>
        <dbReference type="Proteomes" id="UP000032568"/>
    </source>
</evidence>
<dbReference type="Pfam" id="PF11794">
    <property type="entry name" value="HpaB_N"/>
    <property type="match status" value="1"/>
</dbReference>
<dbReference type="Gene3D" id="1.10.3140.10">
    <property type="entry name" value="4-hydroxybutyryl-coa dehydratase, domain 1"/>
    <property type="match status" value="1"/>
</dbReference>
<feature type="domain" description="HpaB/PvcC/4-BUDH C-terminal" evidence="5">
    <location>
        <begin position="271"/>
        <end position="469"/>
    </location>
</feature>
<dbReference type="Gene3D" id="2.40.110.10">
    <property type="entry name" value="Butyryl-CoA Dehydrogenase, subunit A, domain 2"/>
    <property type="match status" value="1"/>
</dbReference>
<feature type="binding site" evidence="4">
    <location>
        <position position="182"/>
    </location>
    <ligand>
        <name>FAD</name>
        <dbReference type="ChEBI" id="CHEBI:57692"/>
    </ligand>
</feature>
<dbReference type="InterPro" id="IPR036250">
    <property type="entry name" value="AcylCo_DH-like_C"/>
</dbReference>
<dbReference type="Proteomes" id="UP000032568">
    <property type="component" value="Chromosome pTact"/>
</dbReference>
<keyword evidence="3" id="KW-0560">Oxidoreductase</keyword>
<dbReference type="InterPro" id="IPR024719">
    <property type="entry name" value="HpaB/PvcC/4-BUDH_C"/>
</dbReference>
<accession>A0AAE9YW47</accession>
<dbReference type="Gene3D" id="1.20.140.10">
    <property type="entry name" value="Butyryl-CoA Dehydrogenase, subunit A, domain 3"/>
    <property type="match status" value="1"/>
</dbReference>